<dbReference type="GO" id="GO:0015031">
    <property type="term" value="P:protein transport"/>
    <property type="evidence" value="ECO:0007669"/>
    <property type="project" value="UniProtKB-KW"/>
</dbReference>
<evidence type="ECO:0000313" key="11">
    <source>
        <dbReference type="EMBL" id="RXH57240.1"/>
    </source>
</evidence>
<feature type="transmembrane region" description="Helical" evidence="8">
    <location>
        <begin position="28"/>
        <end position="47"/>
    </location>
</feature>
<dbReference type="GO" id="GO:0006935">
    <property type="term" value="P:chemotaxis"/>
    <property type="evidence" value="ECO:0007669"/>
    <property type="project" value="InterPro"/>
</dbReference>
<dbReference type="Proteomes" id="UP000289437">
    <property type="component" value="Unassembled WGS sequence"/>
</dbReference>
<evidence type="ECO:0000256" key="6">
    <source>
        <dbReference type="ARBA" id="ARBA00023136"/>
    </source>
</evidence>
<dbReference type="GO" id="GO:0071978">
    <property type="term" value="P:bacterial-type flagellum-dependent swarming motility"/>
    <property type="evidence" value="ECO:0007669"/>
    <property type="project" value="InterPro"/>
</dbReference>
<keyword evidence="11" id="KW-0966">Cell projection</keyword>
<keyword evidence="11" id="KW-0282">Flagellum</keyword>
<dbReference type="InterPro" id="IPR002898">
    <property type="entry name" value="MotA_ExbB_proton_chnl"/>
</dbReference>
<feature type="domain" description="MotA/TolQ/ExbB proton channel" evidence="9">
    <location>
        <begin position="95"/>
        <end position="212"/>
    </location>
</feature>
<keyword evidence="7" id="KW-0653">Protein transport</keyword>
<evidence type="ECO:0000256" key="7">
    <source>
        <dbReference type="RuleBase" id="RU004057"/>
    </source>
</evidence>
<dbReference type="Pfam" id="PF01618">
    <property type="entry name" value="MotA_ExbB"/>
    <property type="match status" value="1"/>
</dbReference>
<keyword evidence="5 8" id="KW-1133">Transmembrane helix</keyword>
<evidence type="ECO:0000256" key="3">
    <source>
        <dbReference type="ARBA" id="ARBA00022692"/>
    </source>
</evidence>
<dbReference type="InterPro" id="IPR046786">
    <property type="entry name" value="MotA_N"/>
</dbReference>
<dbReference type="GO" id="GO:0005886">
    <property type="term" value="C:plasma membrane"/>
    <property type="evidence" value="ECO:0007669"/>
    <property type="project" value="UniProtKB-SubCell"/>
</dbReference>
<dbReference type="EMBL" id="RDSM01000001">
    <property type="protein sequence ID" value="RXH57240.1"/>
    <property type="molecule type" value="Genomic_DNA"/>
</dbReference>
<evidence type="ECO:0000256" key="1">
    <source>
        <dbReference type="ARBA" id="ARBA00004651"/>
    </source>
</evidence>
<comment type="similarity">
    <text evidence="7">Belongs to the exbB/tolQ family.</text>
</comment>
<evidence type="ECO:0000259" key="10">
    <source>
        <dbReference type="Pfam" id="PF20560"/>
    </source>
</evidence>
<keyword evidence="11" id="KW-0969">Cilium</keyword>
<comment type="caution">
    <text evidence="11">The sequence shown here is derived from an EMBL/GenBank/DDBJ whole genome shotgun (WGS) entry which is preliminary data.</text>
</comment>
<feature type="transmembrane region" description="Helical" evidence="8">
    <location>
        <begin position="175"/>
        <end position="198"/>
    </location>
</feature>
<dbReference type="Pfam" id="PF20560">
    <property type="entry name" value="MotA_N"/>
    <property type="match status" value="1"/>
</dbReference>
<protein>
    <submittedName>
        <fullName evidence="11">Flagellar motor rotation protein MotA</fullName>
    </submittedName>
</protein>
<dbReference type="InterPro" id="IPR047055">
    <property type="entry name" value="MotA-like"/>
</dbReference>
<accession>A0A4Q0T3Y5</accession>
<gene>
    <name evidence="11" type="ORF">GRAN_0550</name>
</gene>
<dbReference type="NCBIfam" id="NF006583">
    <property type="entry name" value="PRK09109.1"/>
    <property type="match status" value="1"/>
</dbReference>
<keyword evidence="12" id="KW-1185">Reference proteome</keyword>
<keyword evidence="4" id="KW-0283">Flagellar rotation</keyword>
<keyword evidence="6 8" id="KW-0472">Membrane</keyword>
<keyword evidence="7" id="KW-0813">Transport</keyword>
<evidence type="ECO:0000256" key="4">
    <source>
        <dbReference type="ARBA" id="ARBA00022779"/>
    </source>
</evidence>
<reference evidence="12" key="2">
    <citation type="submission" date="2019-02" db="EMBL/GenBank/DDBJ databases">
        <title>Granulicella sibirica sp. nov., a psychrotolerant acidobacterium isolated from an organic soil layer in forested tundra, West Siberia.</title>
        <authorList>
            <person name="Oshkin I.Y."/>
            <person name="Kulichevskaya I.S."/>
            <person name="Rijpstra W.I.C."/>
            <person name="Sinninghe Damste J.S."/>
            <person name="Rakitin A.L."/>
            <person name="Ravin N.V."/>
            <person name="Dedysh S.N."/>
        </authorList>
    </citation>
    <scope>NUCLEOTIDE SEQUENCE [LARGE SCALE GENOMIC DNA]</scope>
    <source>
        <strain evidence="12">AF10</strain>
    </source>
</reference>
<feature type="transmembrane region" description="Helical" evidence="8">
    <location>
        <begin position="142"/>
        <end position="163"/>
    </location>
</feature>
<proteinExistence type="inferred from homology"/>
<evidence type="ECO:0000259" key="9">
    <source>
        <dbReference type="Pfam" id="PF01618"/>
    </source>
</evidence>
<name>A0A4Q0T3Y5_9BACT</name>
<keyword evidence="3 8" id="KW-0812">Transmembrane</keyword>
<feature type="domain" description="Motility protein A N-terminal" evidence="10">
    <location>
        <begin position="2"/>
        <end position="74"/>
    </location>
</feature>
<dbReference type="PANTHER" id="PTHR30433">
    <property type="entry name" value="CHEMOTAXIS PROTEIN MOTA"/>
    <property type="match status" value="1"/>
</dbReference>
<sequence length="257" mass="27876">MGVLLAVFGIVAGLLLDGGSVKQIIQPTAALIVLGGTLGAIMIQFPLHTVREAMGEMRHVLVDTKPLSPDFVEELVGWCLTVRRNGMLALDPHLNDIKDPFLRKSLTFAVDGIAVRELREMMEIDLTIHEEREESVTKVLEAAGGFAPTLGIIGAVLGLIQVMQRMDNVGEIGKGIAVAFVSTLYGIGVANLFFIPLAGKLKIRMRERQVVREMTLDSVISIVEGISSRALRQRLQSYLVEQRAVVAAQAAPEMAVP</sequence>
<dbReference type="PANTHER" id="PTHR30433:SF3">
    <property type="entry name" value="MOTILITY PROTEIN A"/>
    <property type="match status" value="1"/>
</dbReference>
<evidence type="ECO:0000256" key="5">
    <source>
        <dbReference type="ARBA" id="ARBA00022989"/>
    </source>
</evidence>
<evidence type="ECO:0000313" key="12">
    <source>
        <dbReference type="Proteomes" id="UP000289437"/>
    </source>
</evidence>
<reference evidence="11 12" key="1">
    <citation type="submission" date="2018-11" db="EMBL/GenBank/DDBJ databases">
        <authorList>
            <person name="Mardanov A.V."/>
            <person name="Ravin N.V."/>
            <person name="Dedysh S.N."/>
        </authorList>
    </citation>
    <scope>NUCLEOTIDE SEQUENCE [LARGE SCALE GENOMIC DNA]</scope>
    <source>
        <strain evidence="11 12">AF10</strain>
    </source>
</reference>
<dbReference type="AlphaFoldDB" id="A0A4Q0T3Y5"/>
<organism evidence="11 12">
    <name type="scientific">Granulicella sibirica</name>
    <dbReference type="NCBI Taxonomy" id="2479048"/>
    <lineage>
        <taxon>Bacteria</taxon>
        <taxon>Pseudomonadati</taxon>
        <taxon>Acidobacteriota</taxon>
        <taxon>Terriglobia</taxon>
        <taxon>Terriglobales</taxon>
        <taxon>Acidobacteriaceae</taxon>
        <taxon>Granulicella</taxon>
    </lineage>
</organism>
<evidence type="ECO:0000256" key="2">
    <source>
        <dbReference type="ARBA" id="ARBA00022475"/>
    </source>
</evidence>
<evidence type="ECO:0000256" key="8">
    <source>
        <dbReference type="SAM" id="Phobius"/>
    </source>
</evidence>
<comment type="subcellular location">
    <subcellularLocation>
        <location evidence="1">Cell membrane</location>
        <topology evidence="1">Multi-pass membrane protein</topology>
    </subcellularLocation>
    <subcellularLocation>
        <location evidence="7">Membrane</location>
        <topology evidence="7">Multi-pass membrane protein</topology>
    </subcellularLocation>
</comment>
<keyword evidence="2" id="KW-1003">Cell membrane</keyword>